<reference evidence="2" key="1">
    <citation type="submission" date="2016-10" db="EMBL/GenBank/DDBJ databases">
        <authorList>
            <person name="Varghese N."/>
            <person name="Submissions S."/>
        </authorList>
    </citation>
    <scope>NUCLEOTIDE SEQUENCE [LARGE SCALE GENOMIC DNA]</scope>
    <source>
        <strain evidence="2">DSM 26894</strain>
    </source>
</reference>
<accession>A0A1I6QKH7</accession>
<evidence type="ECO:0000313" key="2">
    <source>
        <dbReference type="Proteomes" id="UP000199392"/>
    </source>
</evidence>
<dbReference type="AlphaFoldDB" id="A0A1I6QKH7"/>
<dbReference type="STRING" id="311180.SAMN04488050_102135"/>
<dbReference type="Proteomes" id="UP000199392">
    <property type="component" value="Unassembled WGS sequence"/>
</dbReference>
<protein>
    <submittedName>
        <fullName evidence="1">Uncharacterized protein</fullName>
    </submittedName>
</protein>
<gene>
    <name evidence="1" type="ORF">SAMN04488050_102135</name>
</gene>
<name>A0A1I6QKH7_9RHOB</name>
<organism evidence="1 2">
    <name type="scientific">Alloyangia pacifica</name>
    <dbReference type="NCBI Taxonomy" id="311180"/>
    <lineage>
        <taxon>Bacteria</taxon>
        <taxon>Pseudomonadati</taxon>
        <taxon>Pseudomonadota</taxon>
        <taxon>Alphaproteobacteria</taxon>
        <taxon>Rhodobacterales</taxon>
        <taxon>Roseobacteraceae</taxon>
        <taxon>Alloyangia</taxon>
    </lineage>
</organism>
<proteinExistence type="predicted"/>
<sequence>MAFHGNIEVNSDQPALLTAEDVSGNFLCQNQSGEPVRLIGATDTTVPAADAPGLELAHGAVILNEAMTDLFPSIAAVRVFAVSLSGSGPVLVSYA</sequence>
<dbReference type="EMBL" id="FOZW01000002">
    <property type="protein sequence ID" value="SFS52983.1"/>
    <property type="molecule type" value="Genomic_DNA"/>
</dbReference>
<evidence type="ECO:0000313" key="1">
    <source>
        <dbReference type="EMBL" id="SFS52983.1"/>
    </source>
</evidence>
<keyword evidence="2" id="KW-1185">Reference proteome</keyword>
<dbReference type="RefSeq" id="WP_092419226.1">
    <property type="nucleotide sequence ID" value="NZ_FNCL01000001.1"/>
</dbReference>